<sequence length="96" mass="11190">MSDVDPIIGNWYRNEDTGNDFEVVALDEDAQTVEIQYFDGELEEMDLDAWYELPLETIEAPEDWSGPYDEIEPDDLGYDKDEEFSDENDLLADRED</sequence>
<evidence type="ECO:0000256" key="1">
    <source>
        <dbReference type="SAM" id="MobiDB-lite"/>
    </source>
</evidence>
<evidence type="ECO:0000313" key="2">
    <source>
        <dbReference type="EMBL" id="NMQ20105.1"/>
    </source>
</evidence>
<dbReference type="Pfam" id="PF20549">
    <property type="entry name" value="DUF6763"/>
    <property type="match status" value="1"/>
</dbReference>
<comment type="caution">
    <text evidence="2">The sequence shown here is derived from an EMBL/GenBank/DDBJ whole genome shotgun (WGS) entry which is preliminary data.</text>
</comment>
<dbReference type="EMBL" id="SPMZ01000038">
    <property type="protein sequence ID" value="NMQ20105.1"/>
    <property type="molecule type" value="Genomic_DNA"/>
</dbReference>
<reference evidence="2 3" key="1">
    <citation type="submission" date="2019-03" db="EMBL/GenBank/DDBJ databases">
        <title>Metabolic reconstructions from genomes of highly enriched 'Candidatus Accumulibacter' and 'Candidatus Competibacter' bioreactor populations.</title>
        <authorList>
            <person name="Annavajhala M.K."/>
            <person name="Welles L."/>
            <person name="Abbas B."/>
            <person name="Sorokin D."/>
            <person name="Park H."/>
            <person name="Van Loosdrecht M."/>
            <person name="Chandran K."/>
        </authorList>
    </citation>
    <scope>NUCLEOTIDE SEQUENCE [LARGE SCALE GENOMIC DNA]</scope>
    <source>
        <strain evidence="2 3">SBR_G</strain>
    </source>
</reference>
<feature type="region of interest" description="Disordered" evidence="1">
    <location>
        <begin position="58"/>
        <end position="96"/>
    </location>
</feature>
<dbReference type="Proteomes" id="UP000760480">
    <property type="component" value="Unassembled WGS sequence"/>
</dbReference>
<evidence type="ECO:0000313" key="3">
    <source>
        <dbReference type="Proteomes" id="UP000760480"/>
    </source>
</evidence>
<dbReference type="RefSeq" id="WP_169249368.1">
    <property type="nucleotide sequence ID" value="NZ_SPMZ01000038.1"/>
</dbReference>
<organism evidence="2 3">
    <name type="scientific">Candidatus Competibacter phosphatis</name>
    <dbReference type="NCBI Taxonomy" id="221280"/>
    <lineage>
        <taxon>Bacteria</taxon>
        <taxon>Pseudomonadati</taxon>
        <taxon>Pseudomonadota</taxon>
        <taxon>Gammaproteobacteria</taxon>
        <taxon>Candidatus Competibacteraceae</taxon>
        <taxon>Candidatus Competibacter</taxon>
    </lineage>
</organism>
<accession>A0ABX1TNV9</accession>
<name>A0ABX1TNV9_9GAMM</name>
<keyword evidence="3" id="KW-1185">Reference proteome</keyword>
<feature type="compositionally biased region" description="Acidic residues" evidence="1">
    <location>
        <begin position="69"/>
        <end position="90"/>
    </location>
</feature>
<dbReference type="InterPro" id="IPR046651">
    <property type="entry name" value="DUF6763"/>
</dbReference>
<proteinExistence type="predicted"/>
<protein>
    <submittedName>
        <fullName evidence="2">Uncharacterized protein</fullName>
    </submittedName>
</protein>
<gene>
    <name evidence="2" type="ORF">E4P82_13400</name>
</gene>